<reference evidence="1 2" key="1">
    <citation type="submission" date="2012-06" db="EMBL/GenBank/DDBJ databases">
        <title>The complete genome of Aequorivita sublithincola DSM 14238.</title>
        <authorList>
            <consortium name="US DOE Joint Genome Institute (JGI-PGF)"/>
            <person name="Lucas S."/>
            <person name="Copeland A."/>
            <person name="Lapidus A."/>
            <person name="Goodwin L."/>
            <person name="Pitluck S."/>
            <person name="Peters L."/>
            <person name="Munk A.C.C."/>
            <person name="Kyrpides N."/>
            <person name="Mavromatis K."/>
            <person name="Pagani I."/>
            <person name="Ivanova N."/>
            <person name="Ovchinnikova G."/>
            <person name="Zeytun A."/>
            <person name="Detter J.C."/>
            <person name="Han C."/>
            <person name="Land M."/>
            <person name="Hauser L."/>
            <person name="Markowitz V."/>
            <person name="Cheng J.-F."/>
            <person name="Hugenholtz P."/>
            <person name="Woyke T."/>
            <person name="Wu D."/>
            <person name="Tindall B."/>
            <person name="Faehnrich R."/>
            <person name="Brambilla E."/>
            <person name="Klenk H.-P."/>
            <person name="Eisen J.A."/>
        </authorList>
    </citation>
    <scope>NUCLEOTIDE SEQUENCE [LARGE SCALE GENOMIC DNA]</scope>
    <source>
        <strain evidence="2">DSM 14238 / LMG 21431 / ACAM 643 / 9-3</strain>
    </source>
</reference>
<organism evidence="1 2">
    <name type="scientific">Aequorivita sublithincola (strain DSM 14238 / LMG 21431 / ACAM 643 / 9-3)</name>
    <dbReference type="NCBI Taxonomy" id="746697"/>
    <lineage>
        <taxon>Bacteria</taxon>
        <taxon>Pseudomonadati</taxon>
        <taxon>Bacteroidota</taxon>
        <taxon>Flavobacteriia</taxon>
        <taxon>Flavobacteriales</taxon>
        <taxon>Flavobacteriaceae</taxon>
        <taxon>Aequorivita</taxon>
    </lineage>
</organism>
<dbReference type="eggNOG" id="ENOG503311A">
    <property type="taxonomic scope" value="Bacteria"/>
</dbReference>
<dbReference type="STRING" id="746697.Aeqsu_0700"/>
<protein>
    <submittedName>
        <fullName evidence="1">Uncharacterized protein</fullName>
    </submittedName>
</protein>
<dbReference type="EMBL" id="CP003280">
    <property type="protein sequence ID" value="AFL80208.1"/>
    <property type="molecule type" value="Genomic_DNA"/>
</dbReference>
<dbReference type="AlphaFoldDB" id="I3YT90"/>
<dbReference type="HOGENOM" id="CLU_147945_1_0_10"/>
<accession>I3YT90</accession>
<dbReference type="OrthoDB" id="530515at2"/>
<sequence>MVRLEREDTNFIFEIVGWHKLLTFTNRLIIPMSHIVNAYPNEQPLGFIPGLRLMGTGFPGLISAGTYILPDGIIFCDVVNHENSIAVELRNEYYKMLLIEVEEPLEAIHFLNQR</sequence>
<evidence type="ECO:0000313" key="2">
    <source>
        <dbReference type="Proteomes" id="UP000006049"/>
    </source>
</evidence>
<name>I3YT90_AEQSU</name>
<dbReference type="RefSeq" id="WP_014781466.1">
    <property type="nucleotide sequence ID" value="NC_018013.1"/>
</dbReference>
<dbReference type="KEGG" id="asl:Aeqsu_0700"/>
<gene>
    <name evidence="1" type="ordered locus">Aeqsu_0700</name>
</gene>
<keyword evidence="2" id="KW-1185">Reference proteome</keyword>
<proteinExistence type="predicted"/>
<evidence type="ECO:0000313" key="1">
    <source>
        <dbReference type="EMBL" id="AFL80208.1"/>
    </source>
</evidence>
<dbReference type="Proteomes" id="UP000006049">
    <property type="component" value="Chromosome"/>
</dbReference>